<comment type="caution">
    <text evidence="1">The sequence shown here is derived from an EMBL/GenBank/DDBJ whole genome shotgun (WGS) entry which is preliminary data.</text>
</comment>
<dbReference type="EMBL" id="BAAASL010000002">
    <property type="protein sequence ID" value="GAA2709165.1"/>
    <property type="molecule type" value="Genomic_DNA"/>
</dbReference>
<keyword evidence="2" id="KW-1185">Reference proteome</keyword>
<dbReference type="NCBIfam" id="TIGR02241">
    <property type="entry name" value="conserved hypothetical phage tail region protein"/>
    <property type="match status" value="1"/>
</dbReference>
<proteinExistence type="predicted"/>
<dbReference type="PANTHER" id="PTHR38009">
    <property type="entry name" value="CONSERVED HYPOTHETICAL PHAGE TAIL PROTEIN"/>
    <property type="match status" value="1"/>
</dbReference>
<evidence type="ECO:0000313" key="2">
    <source>
        <dbReference type="Proteomes" id="UP001500886"/>
    </source>
</evidence>
<sequence>MVPGPRGDAPATGGSREGIGFVLGDTFTVNHFAVALGKFQVATFQSVEGLVLGADAVETKPVLQEQPGPGRAQEITLSRPMDQSEAFVDWVKASQDKGDLDGARQDVAITYFDARKEPVRRLNLTNAWAKSWTGPELDAAGTEAAIETVTIVCEDVAVE</sequence>
<evidence type="ECO:0000313" key="1">
    <source>
        <dbReference type="EMBL" id="GAA2709165.1"/>
    </source>
</evidence>
<dbReference type="InterPro" id="IPR010667">
    <property type="entry name" value="Phage_T4_Gp19"/>
</dbReference>
<evidence type="ECO:0008006" key="3">
    <source>
        <dbReference type="Google" id="ProtNLM"/>
    </source>
</evidence>
<dbReference type="InterPro" id="IPR011747">
    <property type="entry name" value="CHP02241"/>
</dbReference>
<gene>
    <name evidence="1" type="ORF">GCM10010315_06790</name>
</gene>
<dbReference type="Pfam" id="PF06841">
    <property type="entry name" value="Phage_T4_gp19"/>
    <property type="match status" value="1"/>
</dbReference>
<dbReference type="Proteomes" id="UP001500886">
    <property type="component" value="Unassembled WGS sequence"/>
</dbReference>
<dbReference type="PANTHER" id="PTHR38009:SF1">
    <property type="entry name" value="CONSERVED HYPOTHETICAL PHAGE TAIL PROTEIN"/>
    <property type="match status" value="1"/>
</dbReference>
<protein>
    <recommendedName>
        <fullName evidence="3">Phage tail protein</fullName>
    </recommendedName>
</protein>
<accession>A0ABN3TKV2</accession>
<organism evidence="1 2">
    <name type="scientific">Streptomyces luteosporeus</name>
    <dbReference type="NCBI Taxonomy" id="173856"/>
    <lineage>
        <taxon>Bacteria</taxon>
        <taxon>Bacillati</taxon>
        <taxon>Actinomycetota</taxon>
        <taxon>Actinomycetes</taxon>
        <taxon>Kitasatosporales</taxon>
        <taxon>Streptomycetaceae</taxon>
        <taxon>Streptomyces</taxon>
    </lineage>
</organism>
<name>A0ABN3TKV2_9ACTN</name>
<reference evidence="1 2" key="1">
    <citation type="journal article" date="2019" name="Int. J. Syst. Evol. Microbiol.">
        <title>The Global Catalogue of Microorganisms (GCM) 10K type strain sequencing project: providing services to taxonomists for standard genome sequencing and annotation.</title>
        <authorList>
            <consortium name="The Broad Institute Genomics Platform"/>
            <consortium name="The Broad Institute Genome Sequencing Center for Infectious Disease"/>
            <person name="Wu L."/>
            <person name="Ma J."/>
        </authorList>
    </citation>
    <scope>NUCLEOTIDE SEQUENCE [LARGE SCALE GENOMIC DNA]</scope>
    <source>
        <strain evidence="1 2">JCM 4542</strain>
    </source>
</reference>